<reference evidence="3" key="1">
    <citation type="journal article" date="2019" name="Int. J. Syst. Evol. Microbiol.">
        <title>The Global Catalogue of Microorganisms (GCM) 10K type strain sequencing project: providing services to taxonomists for standard genome sequencing and annotation.</title>
        <authorList>
            <consortium name="The Broad Institute Genomics Platform"/>
            <consortium name="The Broad Institute Genome Sequencing Center for Infectious Disease"/>
            <person name="Wu L."/>
            <person name="Ma J."/>
        </authorList>
    </citation>
    <scope>NUCLEOTIDE SEQUENCE [LARGE SCALE GENOMIC DNA]</scope>
    <source>
        <strain evidence="3">KCTC 23916</strain>
    </source>
</reference>
<name>A0ABQ2XA71_9BURK</name>
<dbReference type="EMBL" id="BMYT01000001">
    <property type="protein sequence ID" value="GGX06699.1"/>
    <property type="molecule type" value="Genomic_DNA"/>
</dbReference>
<evidence type="ECO:0000313" key="2">
    <source>
        <dbReference type="EMBL" id="GGX06699.1"/>
    </source>
</evidence>
<proteinExistence type="predicted"/>
<gene>
    <name evidence="2" type="ORF">GCM10011282_11360</name>
</gene>
<comment type="caution">
    <text evidence="2">The sequence shown here is derived from an EMBL/GenBank/DDBJ whole genome shotgun (WGS) entry which is preliminary data.</text>
</comment>
<feature type="domain" description="DUF2059" evidence="1">
    <location>
        <begin position="70"/>
        <end position="116"/>
    </location>
</feature>
<dbReference type="Pfam" id="PF09832">
    <property type="entry name" value="DUF2059"/>
    <property type="match status" value="1"/>
</dbReference>
<dbReference type="InterPro" id="IPR018637">
    <property type="entry name" value="DUF2059"/>
</dbReference>
<organism evidence="2 3">
    <name type="scientific">Undibacterium macrobrachii</name>
    <dbReference type="NCBI Taxonomy" id="1119058"/>
    <lineage>
        <taxon>Bacteria</taxon>
        <taxon>Pseudomonadati</taxon>
        <taxon>Pseudomonadota</taxon>
        <taxon>Betaproteobacteria</taxon>
        <taxon>Burkholderiales</taxon>
        <taxon>Oxalobacteraceae</taxon>
        <taxon>Undibacterium</taxon>
    </lineage>
</organism>
<keyword evidence="3" id="KW-1185">Reference proteome</keyword>
<sequence>MAVAQDSPELRAKAADRYLKSVPMSAMLEDAYASLAQQMPADQREKFLKDIRSIVRIEFLESISKEKMVKVFTADELNAIASFYESKEGASAMKKFGVYMGEIMPVIQKEMMQAMAKLREEKK</sequence>
<protein>
    <recommendedName>
        <fullName evidence="1">DUF2059 domain-containing protein</fullName>
    </recommendedName>
</protein>
<evidence type="ECO:0000259" key="1">
    <source>
        <dbReference type="Pfam" id="PF09832"/>
    </source>
</evidence>
<dbReference type="Proteomes" id="UP000620127">
    <property type="component" value="Unassembled WGS sequence"/>
</dbReference>
<accession>A0ABQ2XA71</accession>
<evidence type="ECO:0000313" key="3">
    <source>
        <dbReference type="Proteomes" id="UP000620127"/>
    </source>
</evidence>